<keyword evidence="2" id="KW-1185">Reference proteome</keyword>
<protein>
    <submittedName>
        <fullName evidence="1">Uncharacterized protein</fullName>
    </submittedName>
</protein>
<reference evidence="1" key="2">
    <citation type="submission" date="2025-09" db="UniProtKB">
        <authorList>
            <consortium name="EnsemblPlants"/>
        </authorList>
    </citation>
    <scope>IDENTIFICATION</scope>
</reference>
<organism evidence="1 2">
    <name type="scientific">Avena sativa</name>
    <name type="common">Oat</name>
    <dbReference type="NCBI Taxonomy" id="4498"/>
    <lineage>
        <taxon>Eukaryota</taxon>
        <taxon>Viridiplantae</taxon>
        <taxon>Streptophyta</taxon>
        <taxon>Embryophyta</taxon>
        <taxon>Tracheophyta</taxon>
        <taxon>Spermatophyta</taxon>
        <taxon>Magnoliopsida</taxon>
        <taxon>Liliopsida</taxon>
        <taxon>Poales</taxon>
        <taxon>Poaceae</taxon>
        <taxon>BOP clade</taxon>
        <taxon>Pooideae</taxon>
        <taxon>Poodae</taxon>
        <taxon>Poeae</taxon>
        <taxon>Poeae Chloroplast Group 1 (Aveneae type)</taxon>
        <taxon>Aveninae</taxon>
        <taxon>Avena</taxon>
    </lineage>
</organism>
<dbReference type="EnsemblPlants" id="AVESA.00010b.r2.4DG0773630.1">
    <property type="protein sequence ID" value="AVESA.00010b.r2.4DG0773630.1.CDS"/>
    <property type="gene ID" value="AVESA.00010b.r2.4DG0773630"/>
</dbReference>
<evidence type="ECO:0000313" key="2">
    <source>
        <dbReference type="Proteomes" id="UP001732700"/>
    </source>
</evidence>
<dbReference type="Proteomes" id="UP001732700">
    <property type="component" value="Chromosome 4D"/>
</dbReference>
<evidence type="ECO:0000313" key="1">
    <source>
        <dbReference type="EnsemblPlants" id="AVESA.00010b.r2.4DG0773630.1.CDS"/>
    </source>
</evidence>
<accession>A0ACD5XDQ4</accession>
<proteinExistence type="predicted"/>
<reference evidence="1" key="1">
    <citation type="submission" date="2021-05" db="EMBL/GenBank/DDBJ databases">
        <authorList>
            <person name="Scholz U."/>
            <person name="Mascher M."/>
            <person name="Fiebig A."/>
        </authorList>
    </citation>
    <scope>NUCLEOTIDE SEQUENCE [LARGE SCALE GENOMIC DNA]</scope>
</reference>
<sequence length="273" mass="30399">MLYTDKKFGPNSFPPQPMETLQIFSLKIAETSERFPWPLDVFGMVVARDSLDQNRNIIFHRTRDNCQTISTENPYLELTGPSRAVVVLDPVHLEVMLQVKRAGQAKDECISYLVVRYGDPTWMESRVIKRVCASKLSTVELTLGSIVRSVEATISVQVLGGSWPDGFRGEFTANTTSIEDMKIQLLAFGDGKLPIASDGMVKLSRRVVSVELKGELRVSVKAVGGQAVEMIDSKTFKARRAGRRKADVEVGSCKLKVTVAWSRISDRQYPGGW</sequence>
<name>A0ACD5XDQ4_AVESA</name>